<dbReference type="EMBL" id="BOQT01000002">
    <property type="protein sequence ID" value="GIN19460.1"/>
    <property type="molecule type" value="Genomic_DNA"/>
</dbReference>
<comment type="cofactor">
    <cofactor evidence="1">
        <name>Zn(2+)</name>
        <dbReference type="ChEBI" id="CHEBI:29105"/>
    </cofactor>
</comment>
<dbReference type="InterPro" id="IPR013785">
    <property type="entry name" value="Aldolase_TIM"/>
</dbReference>
<accession>A0ABQ4K388</accession>
<dbReference type="Pfam" id="PF01116">
    <property type="entry name" value="F_bP_aldolase"/>
    <property type="match status" value="1"/>
</dbReference>
<dbReference type="CDD" id="cd00947">
    <property type="entry name" value="TBP_aldolase_IIB"/>
    <property type="match status" value="1"/>
</dbReference>
<dbReference type="RefSeq" id="WP_212962093.1">
    <property type="nucleotide sequence ID" value="NZ_BOQT01000002.1"/>
</dbReference>
<dbReference type="NCBIfam" id="TIGR00167">
    <property type="entry name" value="cbbA"/>
    <property type="match status" value="1"/>
</dbReference>
<dbReference type="Gene3D" id="3.20.20.70">
    <property type="entry name" value="Aldolase class I"/>
    <property type="match status" value="1"/>
</dbReference>
<comment type="caution">
    <text evidence="2">The sequence shown here is derived from an EMBL/GenBank/DDBJ whole genome shotgun (WGS) entry which is preliminary data.</text>
</comment>
<dbReference type="InterPro" id="IPR000771">
    <property type="entry name" value="FBA_II"/>
</dbReference>
<dbReference type="PANTHER" id="PTHR30304">
    <property type="entry name" value="D-TAGATOSE-1,6-BISPHOSPHATE ALDOLASE"/>
    <property type="match status" value="1"/>
</dbReference>
<evidence type="ECO:0000313" key="2">
    <source>
        <dbReference type="EMBL" id="GIN19460.1"/>
    </source>
</evidence>
<dbReference type="PANTHER" id="PTHR30304:SF0">
    <property type="entry name" value="D-TAGATOSE-1,6-BISPHOSPHATE ALDOLASE SUBUNIT GATY-RELATED"/>
    <property type="match status" value="1"/>
</dbReference>
<dbReference type="Proteomes" id="UP000680279">
    <property type="component" value="Unassembled WGS sequence"/>
</dbReference>
<name>A0ABQ4K388_9BACI</name>
<protein>
    <submittedName>
        <fullName evidence="2">Fructose-bisphosphate aldolase</fullName>
    </submittedName>
</protein>
<evidence type="ECO:0000313" key="3">
    <source>
        <dbReference type="Proteomes" id="UP000680279"/>
    </source>
</evidence>
<dbReference type="InterPro" id="IPR050246">
    <property type="entry name" value="Class_II_FBP_aldolase"/>
</dbReference>
<keyword evidence="3" id="KW-1185">Reference proteome</keyword>
<dbReference type="PIRSF" id="PIRSF001359">
    <property type="entry name" value="F_bP_aldolase_II"/>
    <property type="match status" value="1"/>
</dbReference>
<sequence>MLVTSKELFDIALKKRFAIPATNFVDQNTLRAYMTVAEKRQLPLIISFAQAHSEVMSLEEASLLGKHYAHHASVPVVLHLDHGQDIDFVKRAVDLGFTSVMIDASQDPFEENVRKTKEIIEYAHPRGVVVEAEIGHVGAGENYENHEHTESFYTTAEDAKQFYKETNVDSLAISIGTAHGNYVGTPEINFNRLKEISQVVPVPLVLHGGSSSGDANLRRCALDRIVKINIFTDLMNASTRNLSAEERDYFEVQEHLRTGIESVLDHYYNVFNTQTVGI</sequence>
<evidence type="ECO:0000256" key="1">
    <source>
        <dbReference type="ARBA" id="ARBA00001947"/>
    </source>
</evidence>
<organism evidence="2 3">
    <name type="scientific">Siminovitchia fordii</name>
    <dbReference type="NCBI Taxonomy" id="254759"/>
    <lineage>
        <taxon>Bacteria</taxon>
        <taxon>Bacillati</taxon>
        <taxon>Bacillota</taxon>
        <taxon>Bacilli</taxon>
        <taxon>Bacillales</taxon>
        <taxon>Bacillaceae</taxon>
        <taxon>Siminovitchia</taxon>
    </lineage>
</organism>
<proteinExistence type="predicted"/>
<dbReference type="SUPFAM" id="SSF51569">
    <property type="entry name" value="Aldolase"/>
    <property type="match status" value="1"/>
</dbReference>
<reference evidence="2 3" key="1">
    <citation type="submission" date="2021-03" db="EMBL/GenBank/DDBJ databases">
        <title>Antimicrobial resistance genes in bacteria isolated from Japanese honey, and their potential for conferring macrolide and lincosamide resistance in the American foulbrood pathogen Paenibacillus larvae.</title>
        <authorList>
            <person name="Okamoto M."/>
            <person name="Kumagai M."/>
            <person name="Kanamori H."/>
            <person name="Takamatsu D."/>
        </authorList>
    </citation>
    <scope>NUCLEOTIDE SEQUENCE [LARGE SCALE GENOMIC DNA]</scope>
    <source>
        <strain evidence="2 3">J1TS3</strain>
    </source>
</reference>
<dbReference type="PROSITE" id="PS00806">
    <property type="entry name" value="ALDOLASE_CLASS_II_2"/>
    <property type="match status" value="1"/>
</dbReference>
<gene>
    <name evidence="2" type="ORF">J1TS3_05940</name>
</gene>